<keyword evidence="3" id="KW-1185">Reference proteome</keyword>
<reference evidence="2 3" key="1">
    <citation type="submission" date="2015-11" db="EMBL/GenBank/DDBJ databases">
        <authorList>
            <person name="Zhang Y."/>
            <person name="Guo Z."/>
        </authorList>
    </citation>
    <scope>NUCLEOTIDE SEQUENCE [LARGE SCALE GENOMIC DNA]</scope>
    <source>
        <strain evidence="2 3">KCTC 32221</strain>
    </source>
</reference>
<dbReference type="SUPFAM" id="SSF53067">
    <property type="entry name" value="Actin-like ATPase domain"/>
    <property type="match status" value="1"/>
</dbReference>
<feature type="binding site" evidence="1">
    <location>
        <begin position="15"/>
        <end position="22"/>
    </location>
    <ligand>
        <name>ATP</name>
        <dbReference type="ChEBI" id="CHEBI:30616"/>
    </ligand>
</feature>
<dbReference type="GO" id="GO:0006040">
    <property type="term" value="P:amino sugar metabolic process"/>
    <property type="evidence" value="ECO:0007669"/>
    <property type="project" value="InterPro"/>
</dbReference>
<dbReference type="GO" id="GO:0016773">
    <property type="term" value="F:phosphotransferase activity, alcohol group as acceptor"/>
    <property type="evidence" value="ECO:0007669"/>
    <property type="project" value="UniProtKB-UniRule"/>
</dbReference>
<dbReference type="GO" id="GO:0016301">
    <property type="term" value="F:kinase activity"/>
    <property type="evidence" value="ECO:0007669"/>
    <property type="project" value="UniProtKB-KW"/>
</dbReference>
<dbReference type="GO" id="GO:0009254">
    <property type="term" value="P:peptidoglycan turnover"/>
    <property type="evidence" value="ECO:0007669"/>
    <property type="project" value="UniProtKB-UniRule"/>
</dbReference>
<dbReference type="RefSeq" id="WP_058022543.1">
    <property type="nucleotide sequence ID" value="NZ_CP013189.1"/>
</dbReference>
<dbReference type="GO" id="GO:0005524">
    <property type="term" value="F:ATP binding"/>
    <property type="evidence" value="ECO:0007669"/>
    <property type="project" value="UniProtKB-UniRule"/>
</dbReference>
<name>A0A0S2KFL1_9GAMM</name>
<keyword evidence="1 2" id="KW-0418">Kinase</keyword>
<dbReference type="AlphaFoldDB" id="A0A0S2KFL1"/>
<comment type="function">
    <text evidence="1">Catalyzes the specific phosphorylation of 1,6-anhydro-N-acetylmuramic acid (anhMurNAc) with the simultaneous cleavage of the 1,6-anhydro ring, generating MurNAc-6-P. Is required for the utilization of anhMurNAc either imported from the medium or derived from its own cell wall murein, and thus plays a role in cell wall recycling.</text>
</comment>
<organism evidence="2 3">
    <name type="scientific">Pseudohongiella spirulinae</name>
    <dbReference type="NCBI Taxonomy" id="1249552"/>
    <lineage>
        <taxon>Bacteria</taxon>
        <taxon>Pseudomonadati</taxon>
        <taxon>Pseudomonadota</taxon>
        <taxon>Gammaproteobacteria</taxon>
        <taxon>Pseudomonadales</taxon>
        <taxon>Pseudohongiellaceae</taxon>
        <taxon>Pseudohongiella</taxon>
    </lineage>
</organism>
<dbReference type="STRING" id="1249552.PS2015_2486"/>
<comment type="pathway">
    <text evidence="1">Amino-sugar metabolism; 1,6-anhydro-N-acetylmuramate degradation.</text>
</comment>
<accession>A0A0S2KFL1</accession>
<dbReference type="PANTHER" id="PTHR30605">
    <property type="entry name" value="ANHYDRO-N-ACETYLMURAMIC ACID KINASE"/>
    <property type="match status" value="1"/>
</dbReference>
<comment type="similarity">
    <text evidence="1">Belongs to the anhydro-N-acetylmuramic acid kinase family.</text>
</comment>
<evidence type="ECO:0000256" key="1">
    <source>
        <dbReference type="HAMAP-Rule" id="MF_01270"/>
    </source>
</evidence>
<dbReference type="NCBIfam" id="NF007139">
    <property type="entry name" value="PRK09585.1-3"/>
    <property type="match status" value="1"/>
</dbReference>
<dbReference type="UniPathway" id="UPA00544"/>
<dbReference type="HAMAP" id="MF_01270">
    <property type="entry name" value="AnhMurNAc_kinase"/>
    <property type="match status" value="1"/>
</dbReference>
<dbReference type="Pfam" id="PF03702">
    <property type="entry name" value="AnmK"/>
    <property type="match status" value="1"/>
</dbReference>
<dbReference type="KEGG" id="pspi:PS2015_2486"/>
<dbReference type="EC" id="2.7.1.170" evidence="1"/>
<sequence length="384" mass="41122">MNHPASAYYIGLISGTSVDSIDCALIETSGRETRLLATQSGKISDSLRSRILTLCSGEPVPLSLLGETDIDVARQFAATALELLNAQQLRPEQISAIGSHGQTVYHHPESASPFSMQIGDPSTIAEITGITTIADFRQRDMAAGGQGAPLAPLFHQHFFYQPDEPAMVLNIGGIANLTMLARDIDETPSGFDTGPGNVLMDSWINAQTGAAFDNGGQWAEGGQVDESLLAQMLDDAYFKRPPPKSTGREYFNGTWLARQIQTAQARTGEANSSPRDIQRTLLELTAVTVARAVERHGKGYTRLAVCGGGAHNRALISRLQQLLVDRHVCSSEALGMAPDWVEAATFAWLAANTLAQKAIDSGSLTGARHPVILGGIYPGRSDRK</sequence>
<dbReference type="UniPathway" id="UPA00343"/>
<keyword evidence="1" id="KW-0119">Carbohydrate metabolism</keyword>
<dbReference type="Gene3D" id="3.30.420.40">
    <property type="match status" value="2"/>
</dbReference>
<dbReference type="OrthoDB" id="9763949at2"/>
<keyword evidence="1" id="KW-0547">Nucleotide-binding</keyword>
<comment type="catalytic activity">
    <reaction evidence="1">
        <text>1,6-anhydro-N-acetyl-beta-muramate + ATP + H2O = N-acetyl-D-muramate 6-phosphate + ADP + H(+)</text>
        <dbReference type="Rhea" id="RHEA:24952"/>
        <dbReference type="ChEBI" id="CHEBI:15377"/>
        <dbReference type="ChEBI" id="CHEBI:15378"/>
        <dbReference type="ChEBI" id="CHEBI:30616"/>
        <dbReference type="ChEBI" id="CHEBI:58690"/>
        <dbReference type="ChEBI" id="CHEBI:58722"/>
        <dbReference type="ChEBI" id="CHEBI:456216"/>
        <dbReference type="EC" id="2.7.1.170"/>
    </reaction>
</comment>
<dbReference type="EMBL" id="CP013189">
    <property type="protein sequence ID" value="ALO47120.1"/>
    <property type="molecule type" value="Genomic_DNA"/>
</dbReference>
<dbReference type="Proteomes" id="UP000065641">
    <property type="component" value="Chromosome"/>
</dbReference>
<comment type="pathway">
    <text evidence="1">Cell wall biogenesis; peptidoglycan recycling.</text>
</comment>
<evidence type="ECO:0000313" key="3">
    <source>
        <dbReference type="Proteomes" id="UP000065641"/>
    </source>
</evidence>
<dbReference type="PATRIC" id="fig|1249552.3.peg.2502"/>
<dbReference type="GO" id="GO:0097175">
    <property type="term" value="P:1,6-anhydro-N-acetyl-beta-muramic acid catabolic process"/>
    <property type="evidence" value="ECO:0007669"/>
    <property type="project" value="UniProtKB-UniRule"/>
</dbReference>
<proteinExistence type="inferred from homology"/>
<dbReference type="InterPro" id="IPR043129">
    <property type="entry name" value="ATPase_NBD"/>
</dbReference>
<dbReference type="CDD" id="cd24050">
    <property type="entry name" value="ASKHA_NBD_ANMK"/>
    <property type="match status" value="1"/>
</dbReference>
<keyword evidence="1" id="KW-0808">Transferase</keyword>
<keyword evidence="1" id="KW-0067">ATP-binding</keyword>
<protein>
    <recommendedName>
        <fullName evidence="1">Anhydro-N-acetylmuramic acid kinase</fullName>
        <ecNumber evidence="1">2.7.1.170</ecNumber>
    </recommendedName>
    <alternativeName>
        <fullName evidence="1">AnhMurNAc kinase</fullName>
    </alternativeName>
</protein>
<dbReference type="PANTHER" id="PTHR30605:SF0">
    <property type="entry name" value="ANHYDRO-N-ACETYLMURAMIC ACID KINASE"/>
    <property type="match status" value="1"/>
</dbReference>
<gene>
    <name evidence="1" type="primary">anmK</name>
    <name evidence="2" type="ORF">PS2015_2486</name>
</gene>
<dbReference type="InterPro" id="IPR005338">
    <property type="entry name" value="Anhydro_N_Ac-Mur_kinase"/>
</dbReference>
<evidence type="ECO:0000313" key="2">
    <source>
        <dbReference type="EMBL" id="ALO47120.1"/>
    </source>
</evidence>